<reference evidence="7 8" key="1">
    <citation type="submission" date="2018-11" db="EMBL/GenBank/DDBJ databases">
        <authorList>
            <person name="Criscuolo A."/>
        </authorList>
    </citation>
    <scope>NUCLEOTIDE SEQUENCE [LARGE SCALE GENOMIC DNA]</scope>
    <source>
        <strain evidence="7">ATB-66</strain>
    </source>
</reference>
<dbReference type="GO" id="GO:0005737">
    <property type="term" value="C:cytoplasm"/>
    <property type="evidence" value="ECO:0007669"/>
    <property type="project" value="TreeGrafter"/>
</dbReference>
<dbReference type="SUPFAM" id="SSF51703">
    <property type="entry name" value="Cobalamin (vitamin B12)-dependent enzymes"/>
    <property type="match status" value="1"/>
</dbReference>
<dbReference type="InterPro" id="IPR006099">
    <property type="entry name" value="MeMalonylCoA_mutase_a/b_cat"/>
</dbReference>
<organism evidence="7 8">
    <name type="scientific">Filibacter tadaridae</name>
    <dbReference type="NCBI Taxonomy" id="2483811"/>
    <lineage>
        <taxon>Bacteria</taxon>
        <taxon>Bacillati</taxon>
        <taxon>Bacillota</taxon>
        <taxon>Bacilli</taxon>
        <taxon>Bacillales</taxon>
        <taxon>Caryophanaceae</taxon>
        <taxon>Filibacter</taxon>
    </lineage>
</organism>
<feature type="domain" description="Methylmalonyl-CoA mutase alpha/beta chain catalytic" evidence="6">
    <location>
        <begin position="169"/>
        <end position="434"/>
    </location>
</feature>
<accession>A0A3P5XW55</accession>
<dbReference type="OrthoDB" id="9762378at2"/>
<keyword evidence="3" id="KW-0846">Cobalamin</keyword>
<dbReference type="EMBL" id="UXAV01000044">
    <property type="protein sequence ID" value="VDC32372.1"/>
    <property type="molecule type" value="Genomic_DNA"/>
</dbReference>
<dbReference type="GO" id="GO:0031419">
    <property type="term" value="F:cobalamin binding"/>
    <property type="evidence" value="ECO:0007669"/>
    <property type="project" value="UniProtKB-KW"/>
</dbReference>
<dbReference type="GO" id="GO:0004494">
    <property type="term" value="F:methylmalonyl-CoA mutase activity"/>
    <property type="evidence" value="ECO:0007669"/>
    <property type="project" value="UniProtKB-EC"/>
</dbReference>
<dbReference type="PANTHER" id="PTHR48101">
    <property type="entry name" value="METHYLMALONYL-COA MUTASE, MITOCHONDRIAL-RELATED"/>
    <property type="match status" value="1"/>
</dbReference>
<dbReference type="Pfam" id="PF01642">
    <property type="entry name" value="MM_CoA_mutase"/>
    <property type="match status" value="1"/>
</dbReference>
<gene>
    <name evidence="7" type="primary">scpA_3</name>
    <name evidence="7" type="ORF">FILTAD_02605</name>
</gene>
<evidence type="ECO:0000313" key="7">
    <source>
        <dbReference type="EMBL" id="VDC32372.1"/>
    </source>
</evidence>
<protein>
    <submittedName>
        <fullName evidence="7">Methylmalonyl-CoA mutase</fullName>
        <ecNumber evidence="7">5.4.99.2</ecNumber>
    </submittedName>
</protein>
<keyword evidence="4 7" id="KW-0413">Isomerase</keyword>
<dbReference type="Gene3D" id="3.20.20.240">
    <property type="entry name" value="Methylmalonyl-CoA mutase"/>
    <property type="match status" value="2"/>
</dbReference>
<evidence type="ECO:0000256" key="1">
    <source>
        <dbReference type="ARBA" id="ARBA00001922"/>
    </source>
</evidence>
<proteinExistence type="inferred from homology"/>
<dbReference type="PANTHER" id="PTHR48101:SF1">
    <property type="entry name" value="METHYLMALONYL-COA MUTASE, LARGE SUBUNIT"/>
    <property type="match status" value="1"/>
</dbReference>
<evidence type="ECO:0000256" key="5">
    <source>
        <dbReference type="ARBA" id="ARBA00023285"/>
    </source>
</evidence>
<name>A0A3P5XW55_9BACL</name>
<evidence type="ECO:0000256" key="2">
    <source>
        <dbReference type="ARBA" id="ARBA00008465"/>
    </source>
</evidence>
<dbReference type="AlphaFoldDB" id="A0A3P5XW55"/>
<evidence type="ECO:0000256" key="3">
    <source>
        <dbReference type="ARBA" id="ARBA00022628"/>
    </source>
</evidence>
<keyword evidence="5" id="KW-0170">Cobalt</keyword>
<dbReference type="Proteomes" id="UP000270468">
    <property type="component" value="Unassembled WGS sequence"/>
</dbReference>
<dbReference type="RefSeq" id="WP_124071416.1">
    <property type="nucleotide sequence ID" value="NZ_CBCRXF010000002.1"/>
</dbReference>
<sequence>MTIQKMKTTTFKKSTVDQWKEAATQSLRGKPLESLVTKTIEGIDLKPLYTLEDYEKRLHKKRSIKKDASWIIAQQTFGEDGKDFLDRLRTSISRGNEAIVYDGTKQLVWDEVSQQELANLMKDYPVYLTNTKLDDPILNVFELVAPEERAAVTGAVSVKGWALPNGYANVKSVGADMWHAHHDGADAVTELALALAIGAEQATNATDFADFAAEFFVHFAVDTHFFMEIAKFRAFRICWQAFCSAYDVTEAPYIPVLATTSLRSYSKLDPYVNVLRAGNETLAAVLGGADMITVHPHTILTGPTDSSIRIARNIQLVIKEETHIDKVIDPAGGTYFIETLTSELVEHAWVLFLEIEASGGYQAFDESGRLATLLEERKAEVATGKKSLIGTNVYAELTDTTLTDWDGIQAVERLAGPFERLRTQFADEEIRTVLLTFGDLKDFKPRADFVSGFLATGGLQSEWSPAFKNAEEANEWLAAELPDYAIVCATPAMTETVMEQLLAGAPEKMIVDVAGKYDAALEEKWLQAGLDGFIYAGQNKVDKLQRIFSLWNGGRVTDEQA</sequence>
<evidence type="ECO:0000259" key="6">
    <source>
        <dbReference type="Pfam" id="PF01642"/>
    </source>
</evidence>
<evidence type="ECO:0000313" key="8">
    <source>
        <dbReference type="Proteomes" id="UP000270468"/>
    </source>
</evidence>
<evidence type="ECO:0000256" key="4">
    <source>
        <dbReference type="ARBA" id="ARBA00023235"/>
    </source>
</evidence>
<dbReference type="InterPro" id="IPR016176">
    <property type="entry name" value="Cbl-dep_enz_cat"/>
</dbReference>
<comment type="cofactor">
    <cofactor evidence="1">
        <name>adenosylcob(III)alamin</name>
        <dbReference type="ChEBI" id="CHEBI:18408"/>
    </cofactor>
</comment>
<dbReference type="EC" id="5.4.99.2" evidence="7"/>
<dbReference type="SUPFAM" id="SSF52242">
    <property type="entry name" value="Cobalamin (vitamin B12)-binding domain"/>
    <property type="match status" value="1"/>
</dbReference>
<dbReference type="InterPro" id="IPR036724">
    <property type="entry name" value="Cobalamin-bd_sf"/>
</dbReference>
<keyword evidence="8" id="KW-1185">Reference proteome</keyword>
<dbReference type="GO" id="GO:0046872">
    <property type="term" value="F:metal ion binding"/>
    <property type="evidence" value="ECO:0007669"/>
    <property type="project" value="InterPro"/>
</dbReference>
<comment type="similarity">
    <text evidence="2">Belongs to the methylmalonyl-CoA mutase family.</text>
</comment>
<dbReference type="GO" id="GO:0019678">
    <property type="term" value="P:propionate metabolic process, methylmalonyl pathway"/>
    <property type="evidence" value="ECO:0007669"/>
    <property type="project" value="TreeGrafter"/>
</dbReference>
<dbReference type="Gene3D" id="3.40.50.280">
    <property type="entry name" value="Cobalamin-binding domain"/>
    <property type="match status" value="1"/>
</dbReference>